<comment type="subcellular location">
    <subcellularLocation>
        <location evidence="1">Membrane</location>
        <topology evidence="1">Multi-pass membrane protein</topology>
    </subcellularLocation>
</comment>
<dbReference type="PROSITE" id="PS00216">
    <property type="entry name" value="SUGAR_TRANSPORT_1"/>
    <property type="match status" value="1"/>
</dbReference>
<evidence type="ECO:0000256" key="4">
    <source>
        <dbReference type="ARBA" id="ARBA00022692"/>
    </source>
</evidence>
<dbReference type="PANTHER" id="PTHR23500">
    <property type="entry name" value="SOLUTE CARRIER FAMILY 2, FACILITATED GLUCOSE TRANSPORTER"/>
    <property type="match status" value="1"/>
</dbReference>
<evidence type="ECO:0000259" key="8">
    <source>
        <dbReference type="PROSITE" id="PS50850"/>
    </source>
</evidence>
<accession>A0A5J9W576</accession>
<dbReference type="Gene3D" id="1.20.1250.20">
    <property type="entry name" value="MFS general substrate transporter like domains"/>
    <property type="match status" value="3"/>
</dbReference>
<protein>
    <recommendedName>
        <fullName evidence="8">Major facilitator superfamily (MFS) profile domain-containing protein</fullName>
    </recommendedName>
</protein>
<evidence type="ECO:0000256" key="3">
    <source>
        <dbReference type="ARBA" id="ARBA00022448"/>
    </source>
</evidence>
<keyword evidence="3" id="KW-0813">Transport</keyword>
<reference evidence="9 10" key="1">
    <citation type="journal article" date="2019" name="Sci. Rep.">
        <title>A high-quality genome of Eragrostis curvula grass provides insights into Poaceae evolution and supports new strategies to enhance forage quality.</title>
        <authorList>
            <person name="Carballo J."/>
            <person name="Santos B.A.C.M."/>
            <person name="Zappacosta D."/>
            <person name="Garbus I."/>
            <person name="Selva J.P."/>
            <person name="Gallo C.A."/>
            <person name="Diaz A."/>
            <person name="Albertini E."/>
            <person name="Caccamo M."/>
            <person name="Echenique V."/>
        </authorList>
    </citation>
    <scope>NUCLEOTIDE SEQUENCE [LARGE SCALE GENOMIC DNA]</scope>
    <source>
        <strain evidence="10">cv. Victoria</strain>
        <tissue evidence="9">Leaf</tissue>
    </source>
</reference>
<dbReference type="OrthoDB" id="6339427at2759"/>
<dbReference type="AlphaFoldDB" id="A0A5J9W576"/>
<evidence type="ECO:0000313" key="10">
    <source>
        <dbReference type="Proteomes" id="UP000324897"/>
    </source>
</evidence>
<dbReference type="GO" id="GO:0015144">
    <property type="term" value="F:carbohydrate transmembrane transporter activity"/>
    <property type="evidence" value="ECO:0007669"/>
    <property type="project" value="InterPro"/>
</dbReference>
<dbReference type="InterPro" id="IPR020846">
    <property type="entry name" value="MFS_dom"/>
</dbReference>
<feature type="transmembrane region" description="Helical" evidence="7">
    <location>
        <begin position="384"/>
        <end position="404"/>
    </location>
</feature>
<name>A0A5J9W576_9POAL</name>
<feature type="transmembrane region" description="Helical" evidence="7">
    <location>
        <begin position="66"/>
        <end position="85"/>
    </location>
</feature>
<dbReference type="InterPro" id="IPR005828">
    <property type="entry name" value="MFS_sugar_transport-like"/>
</dbReference>
<organism evidence="9 10">
    <name type="scientific">Eragrostis curvula</name>
    <name type="common">weeping love grass</name>
    <dbReference type="NCBI Taxonomy" id="38414"/>
    <lineage>
        <taxon>Eukaryota</taxon>
        <taxon>Viridiplantae</taxon>
        <taxon>Streptophyta</taxon>
        <taxon>Embryophyta</taxon>
        <taxon>Tracheophyta</taxon>
        <taxon>Spermatophyta</taxon>
        <taxon>Magnoliopsida</taxon>
        <taxon>Liliopsida</taxon>
        <taxon>Poales</taxon>
        <taxon>Poaceae</taxon>
        <taxon>PACMAD clade</taxon>
        <taxon>Chloridoideae</taxon>
        <taxon>Eragrostideae</taxon>
        <taxon>Eragrostidinae</taxon>
        <taxon>Eragrostis</taxon>
    </lineage>
</organism>
<comment type="caution">
    <text evidence="9">The sequence shown here is derived from an EMBL/GenBank/DDBJ whole genome shotgun (WGS) entry which is preliminary data.</text>
</comment>
<dbReference type="Pfam" id="PF00083">
    <property type="entry name" value="Sugar_tr"/>
    <property type="match status" value="3"/>
</dbReference>
<keyword evidence="6 7" id="KW-0472">Membrane</keyword>
<dbReference type="InterPro" id="IPR005829">
    <property type="entry name" value="Sugar_transporter_CS"/>
</dbReference>
<feature type="transmembrane region" description="Helical" evidence="7">
    <location>
        <begin position="309"/>
        <end position="328"/>
    </location>
</feature>
<dbReference type="EMBL" id="RWGY01000005">
    <property type="protein sequence ID" value="TVU43095.1"/>
    <property type="molecule type" value="Genomic_DNA"/>
</dbReference>
<keyword evidence="10" id="KW-1185">Reference proteome</keyword>
<dbReference type="InterPro" id="IPR045262">
    <property type="entry name" value="STP/PLT_plant"/>
</dbReference>
<dbReference type="GO" id="GO:0016020">
    <property type="term" value="C:membrane"/>
    <property type="evidence" value="ECO:0007669"/>
    <property type="project" value="UniProtKB-SubCell"/>
</dbReference>
<dbReference type="Gramene" id="TVU43095">
    <property type="protein sequence ID" value="TVU43095"/>
    <property type="gene ID" value="EJB05_09532"/>
</dbReference>
<feature type="transmembrane region" description="Helical" evidence="7">
    <location>
        <begin position="23"/>
        <end position="45"/>
    </location>
</feature>
<evidence type="ECO:0000256" key="7">
    <source>
        <dbReference type="SAM" id="Phobius"/>
    </source>
</evidence>
<evidence type="ECO:0000313" key="9">
    <source>
        <dbReference type="EMBL" id="TVU43095.1"/>
    </source>
</evidence>
<dbReference type="InterPro" id="IPR036259">
    <property type="entry name" value="MFS_trans_sf"/>
</dbReference>
<feature type="transmembrane region" description="Helical" evidence="7">
    <location>
        <begin position="278"/>
        <end position="300"/>
    </location>
</feature>
<gene>
    <name evidence="9" type="ORF">EJB05_09532</name>
</gene>
<evidence type="ECO:0000256" key="2">
    <source>
        <dbReference type="ARBA" id="ARBA00010992"/>
    </source>
</evidence>
<evidence type="ECO:0000256" key="1">
    <source>
        <dbReference type="ARBA" id="ARBA00004141"/>
    </source>
</evidence>
<feature type="domain" description="Major facilitator superfamily (MFS) profile" evidence="8">
    <location>
        <begin position="28"/>
        <end position="432"/>
    </location>
</feature>
<dbReference type="Proteomes" id="UP000324897">
    <property type="component" value="Unassembled WGS sequence"/>
</dbReference>
<dbReference type="PANTHER" id="PTHR23500:SF17">
    <property type="entry name" value="POLYOL TRANSPORTER 2-RELATED"/>
    <property type="match status" value="1"/>
</dbReference>
<feature type="transmembrane region" description="Helical" evidence="7">
    <location>
        <begin position="410"/>
        <end position="428"/>
    </location>
</feature>
<feature type="non-terminal residue" evidence="9">
    <location>
        <position position="1"/>
    </location>
</feature>
<sequence>MAHDSTVAPLLASSAAPSPRRNMFPFLCAALASMTTIPMSYNLTLMSGAELFTREDLDLSDTQTELLVGCGNAYMLVSIVAAGWAGDLLGRRATLVLANALLMAGALAMALGGSYAALMAARFVTSLRHRVRPRRGARVQRRDLARRPRAASSRPCLILLGYVSNYAFAGMSVHLGWRVMYAVGVLPPVLLAAAVLAMPESPQWLAMRGRHGEAHAVLLRISDTPAEAALRLDETKRAAAKAPETSNGVWKELIVRPSASSGCSSSSTRNAGMASNDAALGATVVVGAVKTCFILVAMFLSDRAGRRPVLLASAAGVAAALVSIVLTLRAPAASLSSPAPVTEQLVCVAFVAAFSVGFGPMVATYTVKILPLRLRVQGSSLGMVVNRMTCALVGMTFISLANWITMAGCFFLYAGAVVAACVFVYVRVPETKGRSLEDMDVLFAK</sequence>
<proteinExistence type="inferred from homology"/>
<evidence type="ECO:0000256" key="5">
    <source>
        <dbReference type="ARBA" id="ARBA00022989"/>
    </source>
</evidence>
<feature type="transmembrane region" description="Helical" evidence="7">
    <location>
        <begin position="179"/>
        <end position="198"/>
    </location>
</feature>
<dbReference type="PROSITE" id="PS50850">
    <property type="entry name" value="MFS"/>
    <property type="match status" value="1"/>
</dbReference>
<comment type="similarity">
    <text evidence="2">Belongs to the major facilitator superfamily. Sugar transporter (TC 2.A.1.1) family.</text>
</comment>
<dbReference type="SUPFAM" id="SSF103473">
    <property type="entry name" value="MFS general substrate transporter"/>
    <property type="match status" value="1"/>
</dbReference>
<keyword evidence="4 7" id="KW-0812">Transmembrane</keyword>
<feature type="transmembrane region" description="Helical" evidence="7">
    <location>
        <begin position="348"/>
        <end position="372"/>
    </location>
</feature>
<keyword evidence="5 7" id="KW-1133">Transmembrane helix</keyword>
<evidence type="ECO:0000256" key="6">
    <source>
        <dbReference type="ARBA" id="ARBA00023136"/>
    </source>
</evidence>
<feature type="transmembrane region" description="Helical" evidence="7">
    <location>
        <begin position="97"/>
        <end position="125"/>
    </location>
</feature>